<dbReference type="PANTHER" id="PTHR14289:SF16">
    <property type="entry name" value="POLYMERASE DELTA-INTERACTING PROTEIN 2"/>
    <property type="match status" value="1"/>
</dbReference>
<name>E0XTJ7_9BACT</name>
<proteinExistence type="inferred from homology"/>
<dbReference type="NCBIfam" id="NF003967">
    <property type="entry name" value="PRK05461.1"/>
    <property type="match status" value="1"/>
</dbReference>
<dbReference type="PANTHER" id="PTHR14289">
    <property type="entry name" value="F-BOX ONLY PROTEIN 3"/>
    <property type="match status" value="1"/>
</dbReference>
<dbReference type="GO" id="GO:0070987">
    <property type="term" value="P:error-free translesion synthesis"/>
    <property type="evidence" value="ECO:0007669"/>
    <property type="project" value="TreeGrafter"/>
</dbReference>
<protein>
    <recommendedName>
        <fullName evidence="1">Protein ApaG</fullName>
    </recommendedName>
</protein>
<dbReference type="Pfam" id="PF04379">
    <property type="entry name" value="DUF525"/>
    <property type="match status" value="1"/>
</dbReference>
<dbReference type="PROSITE" id="PS51087">
    <property type="entry name" value="APAG"/>
    <property type="match status" value="1"/>
</dbReference>
<accession>E0XTJ7</accession>
<dbReference type="EMBL" id="GU474873">
    <property type="protein sequence ID" value="ADI17738.1"/>
    <property type="molecule type" value="Genomic_DNA"/>
</dbReference>
<sequence length="140" mass="15449">MESVLQKKLATFSSSTNGIDVSVVPEYLIEHSDPQTHQFVWAYHVAIKNSSNYTIQILSRHWKIADSNGLRQEIVGEGLVGRKPTLRPGETFDYSSGTPLKTPSGFMSGQFHAIAEACGRFTIEVPAFALDSPLTSEKIH</sequence>
<evidence type="ECO:0000259" key="2">
    <source>
        <dbReference type="PROSITE" id="PS51087"/>
    </source>
</evidence>
<evidence type="ECO:0000256" key="1">
    <source>
        <dbReference type="ARBA" id="ARBA00017693"/>
    </source>
</evidence>
<dbReference type="InterPro" id="IPR007474">
    <property type="entry name" value="ApaG_domain"/>
</dbReference>
<organism evidence="3">
    <name type="scientific">uncultured nuHF1 cluster bacterium HF0130_31E21</name>
    <dbReference type="NCBI Taxonomy" id="710728"/>
    <lineage>
        <taxon>Bacteria</taxon>
        <taxon>environmental samples</taxon>
    </lineage>
</organism>
<dbReference type="Gene3D" id="2.60.40.1470">
    <property type="entry name" value="ApaG domain"/>
    <property type="match status" value="1"/>
</dbReference>
<dbReference type="AlphaFoldDB" id="E0XTJ7"/>
<dbReference type="InterPro" id="IPR023065">
    <property type="entry name" value="Uncharacterised_ApaG"/>
</dbReference>
<reference evidence="3" key="1">
    <citation type="journal article" date="2011" name="Environ. Microbiol.">
        <title>Time-series analyses of Monterey Bay coastal microbial picoplankton using a 'genome proxy' microarray.</title>
        <authorList>
            <person name="Rich V.I."/>
            <person name="Pham V.D."/>
            <person name="Eppley J."/>
            <person name="Shi Y."/>
            <person name="DeLong E.F."/>
        </authorList>
    </citation>
    <scope>NUCLEOTIDE SEQUENCE</scope>
</reference>
<dbReference type="InterPro" id="IPR036767">
    <property type="entry name" value="ApaG_sf"/>
</dbReference>
<evidence type="ECO:0000313" key="3">
    <source>
        <dbReference type="EMBL" id="ADI17738.1"/>
    </source>
</evidence>
<feature type="domain" description="ApaG" evidence="2">
    <location>
        <begin position="13"/>
        <end position="137"/>
    </location>
</feature>
<dbReference type="SUPFAM" id="SSF110069">
    <property type="entry name" value="ApaG-like"/>
    <property type="match status" value="1"/>
</dbReference>
<dbReference type="HAMAP" id="MF_00791">
    <property type="entry name" value="ApaG"/>
    <property type="match status" value="1"/>
</dbReference>